<sequence>MATALIIGVSAETLRSHAVRDDHGRAAYRLPETLIRSGRRRTREFGEMTGTTEPDMGDALIHFANLEGVELIFEDATGERITLSAPGFWRRNGGAPTN</sequence>
<dbReference type="STRING" id="417102.CA982_17820"/>
<organism evidence="1 2">
    <name type="scientific">Gordonia lacunae</name>
    <dbReference type="NCBI Taxonomy" id="417102"/>
    <lineage>
        <taxon>Bacteria</taxon>
        <taxon>Bacillati</taxon>
        <taxon>Actinomycetota</taxon>
        <taxon>Actinomycetes</taxon>
        <taxon>Mycobacteriales</taxon>
        <taxon>Gordoniaceae</taxon>
        <taxon>Gordonia</taxon>
    </lineage>
</organism>
<gene>
    <name evidence="1" type="ORF">CA982_17820</name>
</gene>
<reference evidence="1 2" key="1">
    <citation type="submission" date="2017-05" db="EMBL/GenBank/DDBJ databases">
        <title>Biotechnological potential of actinobacteria isolated from South African environments.</title>
        <authorList>
            <person name="Le Roes-Hill M."/>
            <person name="Prins A."/>
            <person name="Durrell K.A."/>
        </authorList>
    </citation>
    <scope>NUCLEOTIDE SEQUENCE [LARGE SCALE GENOMIC DNA]</scope>
    <source>
        <strain evidence="1">BS2</strain>
    </source>
</reference>
<keyword evidence="2" id="KW-1185">Reference proteome</keyword>
<proteinExistence type="predicted"/>
<accession>A0A243Q739</accession>
<protein>
    <submittedName>
        <fullName evidence="1">Uncharacterized protein</fullName>
    </submittedName>
</protein>
<dbReference type="EMBL" id="NGFO01000022">
    <property type="protein sequence ID" value="OUC77284.1"/>
    <property type="molecule type" value="Genomic_DNA"/>
</dbReference>
<dbReference type="AlphaFoldDB" id="A0A243Q739"/>
<evidence type="ECO:0000313" key="1">
    <source>
        <dbReference type="EMBL" id="OUC77284.1"/>
    </source>
</evidence>
<comment type="caution">
    <text evidence="1">The sequence shown here is derived from an EMBL/GenBank/DDBJ whole genome shotgun (WGS) entry which is preliminary data.</text>
</comment>
<dbReference type="Proteomes" id="UP000194632">
    <property type="component" value="Unassembled WGS sequence"/>
</dbReference>
<evidence type="ECO:0000313" key="2">
    <source>
        <dbReference type="Proteomes" id="UP000194632"/>
    </source>
</evidence>
<name>A0A243Q739_9ACTN</name>